<gene>
    <name evidence="3" type="ORF">J3U88_21405</name>
</gene>
<dbReference type="AlphaFoldDB" id="A0A8J7QIQ6"/>
<dbReference type="Proteomes" id="UP000664417">
    <property type="component" value="Unassembled WGS sequence"/>
</dbReference>
<dbReference type="GO" id="GO:0008932">
    <property type="term" value="F:lytic endotransglycosylase activity"/>
    <property type="evidence" value="ECO:0007669"/>
    <property type="project" value="TreeGrafter"/>
</dbReference>
<dbReference type="PANTHER" id="PTHR33734:SF22">
    <property type="entry name" value="MEMBRANE-BOUND LYTIC MUREIN TRANSGLYCOSYLASE D"/>
    <property type="match status" value="1"/>
</dbReference>
<dbReference type="PANTHER" id="PTHR33734">
    <property type="entry name" value="LYSM DOMAIN-CONTAINING GPI-ANCHORED PROTEIN 2"/>
    <property type="match status" value="1"/>
</dbReference>
<dbReference type="RefSeq" id="WP_207861024.1">
    <property type="nucleotide sequence ID" value="NZ_JAFREP010000021.1"/>
</dbReference>
<evidence type="ECO:0000313" key="4">
    <source>
        <dbReference type="Proteomes" id="UP000664417"/>
    </source>
</evidence>
<accession>A0A8J7QIQ6</accession>
<evidence type="ECO:0000259" key="2">
    <source>
        <dbReference type="PROSITE" id="PS51782"/>
    </source>
</evidence>
<sequence>MLLPLPVARFVPFLLLIGFGFLSCGPKQSLQTQGLPEPTPKVDTTVSEEPTPSEQMETVEEATLPPQETALAEVEPEVWQDPDPSPLPEPVVPELTARERLEGALSAYELAREAWLQGDLETAVGHLDAAYEGVMSVDEKEHPDILQEKDDLRYLISKRVVEIYASRTTSVGDLRKSIPIEINEHVEAEIRSFQKRERRFFIESYKRAGRYLPMIEKVLAENGMPAQLAWLPLIESGFKTNALSRARALGMWQFIPSTGYRYGMERNRFVDERMDPVKSTNSAIAYLQDLHGLFGDWLTALAAYNCGEGRVQRTINRQRLNYLDHFWDLYNNLPRETARYVPRFIATLAILEDPAKYGFDLPEQYPPLDFETVKIEQSVYLSELEKRLGLTAKSLKMLNPELRYGLTPGDGYMLKVPSGQVEATTAAVANMEPGQIPVDTSGVHRVRRGDSLSAIAKRYGTSVTRLVQANKLKSRDQIWPGQKLVIPGRRGRVMPAPGGGSGDWVTHKVRRGDNLWRLAEQYGTTVQRIKQWNQMSGSRLSLGQQLKIKQQPAGKKTYRVRRGDTLAKIAAKHGISLRKLLAANQLSKRDKIYPNQALLIP</sequence>
<feature type="domain" description="LysM" evidence="2">
    <location>
        <begin position="505"/>
        <end position="548"/>
    </location>
</feature>
<organism evidence="3 4">
    <name type="scientific">Acanthopleuribacter pedis</name>
    <dbReference type="NCBI Taxonomy" id="442870"/>
    <lineage>
        <taxon>Bacteria</taxon>
        <taxon>Pseudomonadati</taxon>
        <taxon>Acidobacteriota</taxon>
        <taxon>Holophagae</taxon>
        <taxon>Acanthopleuribacterales</taxon>
        <taxon>Acanthopleuribacteraceae</taxon>
        <taxon>Acanthopleuribacter</taxon>
    </lineage>
</organism>
<dbReference type="PROSITE" id="PS51782">
    <property type="entry name" value="LYSM"/>
    <property type="match status" value="3"/>
</dbReference>
<feature type="domain" description="LysM" evidence="2">
    <location>
        <begin position="556"/>
        <end position="600"/>
    </location>
</feature>
<evidence type="ECO:0000313" key="3">
    <source>
        <dbReference type="EMBL" id="MBO1321050.1"/>
    </source>
</evidence>
<dbReference type="InterPro" id="IPR008258">
    <property type="entry name" value="Transglycosylase_SLT_dom_1"/>
</dbReference>
<evidence type="ECO:0000256" key="1">
    <source>
        <dbReference type="SAM" id="MobiDB-lite"/>
    </source>
</evidence>
<dbReference type="CDD" id="cd00118">
    <property type="entry name" value="LysM"/>
    <property type="match status" value="3"/>
</dbReference>
<dbReference type="Gene3D" id="1.10.530.10">
    <property type="match status" value="1"/>
</dbReference>
<dbReference type="CDD" id="cd16894">
    <property type="entry name" value="MltD-like"/>
    <property type="match status" value="1"/>
</dbReference>
<dbReference type="Pfam" id="PF01476">
    <property type="entry name" value="LysM"/>
    <property type="match status" value="3"/>
</dbReference>
<dbReference type="EMBL" id="JAFREP010000021">
    <property type="protein sequence ID" value="MBO1321050.1"/>
    <property type="molecule type" value="Genomic_DNA"/>
</dbReference>
<feature type="compositionally biased region" description="Polar residues" evidence="1">
    <location>
        <begin position="42"/>
        <end position="56"/>
    </location>
</feature>
<proteinExistence type="predicted"/>
<dbReference type="InterPro" id="IPR036779">
    <property type="entry name" value="LysM_dom_sf"/>
</dbReference>
<reference evidence="3" key="1">
    <citation type="submission" date="2021-03" db="EMBL/GenBank/DDBJ databases">
        <authorList>
            <person name="Wang G."/>
        </authorList>
    </citation>
    <scope>NUCLEOTIDE SEQUENCE</scope>
    <source>
        <strain evidence="3">KCTC 12899</strain>
    </source>
</reference>
<dbReference type="Pfam" id="PF01464">
    <property type="entry name" value="SLT"/>
    <property type="match status" value="1"/>
</dbReference>
<comment type="caution">
    <text evidence="3">The sequence shown here is derived from an EMBL/GenBank/DDBJ whole genome shotgun (WGS) entry which is preliminary data.</text>
</comment>
<dbReference type="InterPro" id="IPR018392">
    <property type="entry name" value="LysM"/>
</dbReference>
<dbReference type="Gene3D" id="3.10.350.10">
    <property type="entry name" value="LysM domain"/>
    <property type="match status" value="3"/>
</dbReference>
<dbReference type="SUPFAM" id="SSF54106">
    <property type="entry name" value="LysM domain"/>
    <property type="match status" value="3"/>
</dbReference>
<keyword evidence="4" id="KW-1185">Reference proteome</keyword>
<feature type="region of interest" description="Disordered" evidence="1">
    <location>
        <begin position="28"/>
        <end position="64"/>
    </location>
</feature>
<protein>
    <submittedName>
        <fullName evidence="3">LysM peptidoglycan-binding domain-containing protein</fullName>
    </submittedName>
</protein>
<dbReference type="InterPro" id="IPR023346">
    <property type="entry name" value="Lysozyme-like_dom_sf"/>
</dbReference>
<dbReference type="SUPFAM" id="SSF53955">
    <property type="entry name" value="Lysozyme-like"/>
    <property type="match status" value="1"/>
</dbReference>
<dbReference type="SMART" id="SM00257">
    <property type="entry name" value="LysM"/>
    <property type="match status" value="3"/>
</dbReference>
<name>A0A8J7QIQ6_9BACT</name>
<feature type="domain" description="LysM" evidence="2">
    <location>
        <begin position="442"/>
        <end position="486"/>
    </location>
</feature>